<evidence type="ECO:0000259" key="5">
    <source>
        <dbReference type="Pfam" id="PF21036"/>
    </source>
</evidence>
<accession>A0A941E8F1</accession>
<dbReference type="GO" id="GO:0017000">
    <property type="term" value="P:antibiotic biosynthetic process"/>
    <property type="evidence" value="ECO:0007669"/>
    <property type="project" value="UniProtKB-ARBA"/>
</dbReference>
<keyword evidence="7" id="KW-1185">Reference proteome</keyword>
<dbReference type="GO" id="GO:0016758">
    <property type="term" value="F:hexosyltransferase activity"/>
    <property type="evidence" value="ECO:0007669"/>
    <property type="project" value="UniProtKB-ARBA"/>
</dbReference>
<dbReference type="EMBL" id="JAGSOH010000017">
    <property type="protein sequence ID" value="MBR7826427.1"/>
    <property type="molecule type" value="Genomic_DNA"/>
</dbReference>
<gene>
    <name evidence="6" type="ORF">KDK95_08950</name>
</gene>
<dbReference type="SUPFAM" id="SSF53756">
    <property type="entry name" value="UDP-Glycosyltransferase/glycogen phosphorylase"/>
    <property type="match status" value="1"/>
</dbReference>
<dbReference type="RefSeq" id="WP_212517577.1">
    <property type="nucleotide sequence ID" value="NZ_JAGSOH010000017.1"/>
</dbReference>
<evidence type="ECO:0000313" key="6">
    <source>
        <dbReference type="EMBL" id="MBR7826427.1"/>
    </source>
</evidence>
<dbReference type="InterPro" id="IPR002213">
    <property type="entry name" value="UDP_glucos_trans"/>
</dbReference>
<dbReference type="Gene3D" id="3.40.50.2000">
    <property type="entry name" value="Glycogen Phosphorylase B"/>
    <property type="match status" value="2"/>
</dbReference>
<evidence type="ECO:0000256" key="1">
    <source>
        <dbReference type="ARBA" id="ARBA00006962"/>
    </source>
</evidence>
<dbReference type="InterPro" id="IPR050426">
    <property type="entry name" value="Glycosyltransferase_28"/>
</dbReference>
<dbReference type="Pfam" id="PF21036">
    <property type="entry name" value="EryCIII-like_N"/>
    <property type="match status" value="1"/>
</dbReference>
<feature type="domain" description="Erythromycin biosynthesis protein CIII-like N-terminal" evidence="5">
    <location>
        <begin position="86"/>
        <end position="136"/>
    </location>
</feature>
<proteinExistence type="inferred from homology"/>
<dbReference type="PANTHER" id="PTHR48050:SF13">
    <property type="entry name" value="STEROL 3-BETA-GLUCOSYLTRANSFERASE UGT80A2"/>
    <property type="match status" value="1"/>
</dbReference>
<dbReference type="Proteomes" id="UP000676325">
    <property type="component" value="Unassembled WGS sequence"/>
</dbReference>
<name>A0A941E8F1_9ACTN</name>
<dbReference type="InterPro" id="IPR048284">
    <property type="entry name" value="EryCIII-like_N"/>
</dbReference>
<comment type="similarity">
    <text evidence="1">Belongs to the glycosyltransferase 28 family.</text>
</comment>
<reference evidence="6" key="1">
    <citation type="submission" date="2021-04" db="EMBL/GenBank/DDBJ databases">
        <title>Genome based classification of Actinospica acidithermotolerans sp. nov., an actinobacterium isolated from an Indonesian hot spring.</title>
        <authorList>
            <person name="Kusuma A.B."/>
            <person name="Putra K.E."/>
            <person name="Nafisah S."/>
            <person name="Loh J."/>
            <person name="Nouioui I."/>
            <person name="Goodfellow M."/>
        </authorList>
    </citation>
    <scope>NUCLEOTIDE SEQUENCE</scope>
    <source>
        <strain evidence="6">MGRD01-02</strain>
    </source>
</reference>
<dbReference type="Pfam" id="PF06722">
    <property type="entry name" value="EryCIII-like_C"/>
    <property type="match status" value="1"/>
</dbReference>
<feature type="domain" description="Erythromycin biosynthesis protein CIII-like C-terminal" evidence="4">
    <location>
        <begin position="259"/>
        <end position="339"/>
    </location>
</feature>
<evidence type="ECO:0000259" key="4">
    <source>
        <dbReference type="Pfam" id="PF06722"/>
    </source>
</evidence>
<evidence type="ECO:0000256" key="2">
    <source>
        <dbReference type="ARBA" id="ARBA00022676"/>
    </source>
</evidence>
<evidence type="ECO:0000313" key="7">
    <source>
        <dbReference type="Proteomes" id="UP000676325"/>
    </source>
</evidence>
<organism evidence="6 7">
    <name type="scientific">Actinospica acidithermotolerans</name>
    <dbReference type="NCBI Taxonomy" id="2828514"/>
    <lineage>
        <taxon>Bacteria</taxon>
        <taxon>Bacillati</taxon>
        <taxon>Actinomycetota</taxon>
        <taxon>Actinomycetes</taxon>
        <taxon>Catenulisporales</taxon>
        <taxon>Actinospicaceae</taxon>
        <taxon>Actinospica</taxon>
    </lineage>
</organism>
<protein>
    <submittedName>
        <fullName evidence="6">Glycosyltransferase family 1 protein</fullName>
    </submittedName>
</protein>
<evidence type="ECO:0000256" key="3">
    <source>
        <dbReference type="ARBA" id="ARBA00022679"/>
    </source>
</evidence>
<keyword evidence="2" id="KW-0328">Glycosyltransferase</keyword>
<comment type="caution">
    <text evidence="6">The sequence shown here is derived from an EMBL/GenBank/DDBJ whole genome shotgun (WGS) entry which is preliminary data.</text>
</comment>
<dbReference type="AlphaFoldDB" id="A0A941E8F1"/>
<dbReference type="PANTHER" id="PTHR48050">
    <property type="entry name" value="STEROL 3-BETA-GLUCOSYLTRANSFERASE"/>
    <property type="match status" value="1"/>
</dbReference>
<dbReference type="CDD" id="cd03784">
    <property type="entry name" value="GT1_Gtf-like"/>
    <property type="match status" value="1"/>
</dbReference>
<sequence length="405" mass="42546">MRILFGSTSLAGHYGPLLPFARSFAARGCEVLFLVPPEARSALEGAGFAVREAATPDPVEHQRIKDAVAADPTAAALLMNRDYFGRLCTEAILPAALEACAAWKPDLVVHEPCDYASPIAAHRAGIPHMQVAIGLARLEWGSLHDYAAQVLPAYEPDAVRIIVEAPYATRLPESLDPSDYPQTIRYQEDAETSPAEPLGADLAPEGSTLVYATLGSVTPSTEFSPGAYRVLLDAFALLQRSRPEIRVLLTTGRDLDPATLGAIPGNVRPERWVPQERAFAAARAVVSHGGSGTAYGALSAGLPGVFLPLFSDQPHNARLIAAGGAGIQIETADIREHGIPLAAEPADRARLAALAAELAGALTAVLDDPSYAARARDLGAGLSALPALETVVGVWSAKAALRSNI</sequence>
<dbReference type="InterPro" id="IPR010610">
    <property type="entry name" value="EryCIII-like_C"/>
</dbReference>
<dbReference type="GO" id="GO:0008194">
    <property type="term" value="F:UDP-glycosyltransferase activity"/>
    <property type="evidence" value="ECO:0007669"/>
    <property type="project" value="InterPro"/>
</dbReference>
<keyword evidence="3" id="KW-0808">Transferase</keyword>